<comment type="caution">
    <text evidence="9">The sequence shown here is derived from an EMBL/GenBank/DDBJ whole genome shotgun (WGS) entry which is preliminary data.</text>
</comment>
<accession>A0A0M9BT55</accession>
<evidence type="ECO:0000259" key="8">
    <source>
        <dbReference type="PROSITE" id="PS50850"/>
    </source>
</evidence>
<evidence type="ECO:0000256" key="5">
    <source>
        <dbReference type="ARBA" id="ARBA00022989"/>
    </source>
</evidence>
<proteinExistence type="predicted"/>
<feature type="transmembrane region" description="Helical" evidence="7">
    <location>
        <begin position="104"/>
        <end position="129"/>
    </location>
</feature>
<evidence type="ECO:0000313" key="9">
    <source>
        <dbReference type="EMBL" id="KOY17816.1"/>
    </source>
</evidence>
<evidence type="ECO:0000313" key="10">
    <source>
        <dbReference type="Proteomes" id="UP000037688"/>
    </source>
</evidence>
<keyword evidence="6 7" id="KW-0472">Membrane</keyword>
<feature type="transmembrane region" description="Helical" evidence="7">
    <location>
        <begin position="78"/>
        <end position="98"/>
    </location>
</feature>
<comment type="subcellular location">
    <subcellularLocation>
        <location evidence="1">Cell membrane</location>
        <topology evidence="1">Multi-pass membrane protein</topology>
    </subcellularLocation>
</comment>
<dbReference type="InterPro" id="IPR050189">
    <property type="entry name" value="MFS_Efflux_Transporters"/>
</dbReference>
<organism evidence="9 10">
    <name type="scientific">Paenibacillus xylanivorans</name>
    <dbReference type="NCBI Taxonomy" id="1705561"/>
    <lineage>
        <taxon>Bacteria</taxon>
        <taxon>Bacillati</taxon>
        <taxon>Bacillota</taxon>
        <taxon>Bacilli</taxon>
        <taxon>Bacillales</taxon>
        <taxon>Paenibacillaceae</taxon>
        <taxon>Paenibacillus</taxon>
    </lineage>
</organism>
<keyword evidence="3" id="KW-1003">Cell membrane</keyword>
<dbReference type="CDD" id="cd17324">
    <property type="entry name" value="MFS_NepI_like"/>
    <property type="match status" value="1"/>
</dbReference>
<feature type="transmembrane region" description="Helical" evidence="7">
    <location>
        <begin position="334"/>
        <end position="357"/>
    </location>
</feature>
<dbReference type="SUPFAM" id="SSF103473">
    <property type="entry name" value="MFS general substrate transporter"/>
    <property type="match status" value="1"/>
</dbReference>
<dbReference type="PANTHER" id="PTHR43124">
    <property type="entry name" value="PURINE EFFLUX PUMP PBUE"/>
    <property type="match status" value="1"/>
</dbReference>
<feature type="transmembrane region" description="Helical" evidence="7">
    <location>
        <begin position="167"/>
        <end position="187"/>
    </location>
</feature>
<evidence type="ECO:0000256" key="7">
    <source>
        <dbReference type="SAM" id="Phobius"/>
    </source>
</evidence>
<feature type="domain" description="Major facilitator superfamily (MFS) profile" evidence="8">
    <location>
        <begin position="13"/>
        <end position="387"/>
    </location>
</feature>
<feature type="transmembrane region" description="Helical" evidence="7">
    <location>
        <begin position="363"/>
        <end position="383"/>
    </location>
</feature>
<feature type="transmembrane region" description="Helical" evidence="7">
    <location>
        <begin position="208"/>
        <end position="232"/>
    </location>
</feature>
<dbReference type="EMBL" id="LITU01000033">
    <property type="protein sequence ID" value="KOY17816.1"/>
    <property type="molecule type" value="Genomic_DNA"/>
</dbReference>
<gene>
    <name evidence="9" type="ORF">AMS66_03505</name>
</gene>
<dbReference type="GO" id="GO:0005886">
    <property type="term" value="C:plasma membrane"/>
    <property type="evidence" value="ECO:0007669"/>
    <property type="project" value="UniProtKB-SubCell"/>
</dbReference>
<keyword evidence="2" id="KW-0813">Transport</keyword>
<feature type="transmembrane region" description="Helical" evidence="7">
    <location>
        <begin position="276"/>
        <end position="294"/>
    </location>
</feature>
<feature type="transmembrane region" description="Helical" evidence="7">
    <location>
        <begin position="12"/>
        <end position="39"/>
    </location>
</feature>
<dbReference type="InterPro" id="IPR036259">
    <property type="entry name" value="MFS_trans_sf"/>
</dbReference>
<evidence type="ECO:0000256" key="6">
    <source>
        <dbReference type="ARBA" id="ARBA00023136"/>
    </source>
</evidence>
<feature type="transmembrane region" description="Helical" evidence="7">
    <location>
        <begin position="51"/>
        <end position="71"/>
    </location>
</feature>
<dbReference type="PROSITE" id="PS50850">
    <property type="entry name" value="MFS"/>
    <property type="match status" value="1"/>
</dbReference>
<dbReference type="InterPro" id="IPR011701">
    <property type="entry name" value="MFS"/>
</dbReference>
<evidence type="ECO:0000256" key="3">
    <source>
        <dbReference type="ARBA" id="ARBA00022475"/>
    </source>
</evidence>
<dbReference type="GO" id="GO:0022857">
    <property type="term" value="F:transmembrane transporter activity"/>
    <property type="evidence" value="ECO:0007669"/>
    <property type="project" value="InterPro"/>
</dbReference>
<feature type="transmembrane region" description="Helical" evidence="7">
    <location>
        <begin position="300"/>
        <end position="322"/>
    </location>
</feature>
<keyword evidence="10" id="KW-1185">Reference proteome</keyword>
<feature type="transmembrane region" description="Helical" evidence="7">
    <location>
        <begin position="141"/>
        <end position="161"/>
    </location>
</feature>
<keyword evidence="4 7" id="KW-0812">Transmembrane</keyword>
<evidence type="ECO:0000256" key="4">
    <source>
        <dbReference type="ARBA" id="ARBA00022692"/>
    </source>
</evidence>
<dbReference type="Pfam" id="PF07690">
    <property type="entry name" value="MFS_1"/>
    <property type="match status" value="1"/>
</dbReference>
<dbReference type="Gene3D" id="1.20.1250.20">
    <property type="entry name" value="MFS general substrate transporter like domains"/>
    <property type="match status" value="2"/>
</dbReference>
<sequence length="399" mass="42390">MNIVSGTKSKAFIIFILAFGVFGIINTEMGIIGILPLIAENFGVSVSTAGLLVSLFALAVAISGSILPLLFSGFNRKGVMLLAIGLFVVSNVVSMFAPNFTIALIARIVPAFLHPVYVSVAFTAAASSVSPEMAPKAIGRVFMGLTAGMIIGTPIASFIAVYANLEIAMLFFAVVNALTFLAILLFVPSLPVKQKQSYGSQVRILKKGVVWAAIFGAIFILSGMYATFSFFAEYLGRVTEMSSNTISLMLILFGLTGMIGNLLAGKLLTNNALKTAFVYPLVFVGSYLVLFLLGSFTVPMILLIAFWGVLFTFGLNISQYMITSSAPEAPDFSNGLFVAFSNLGVTIGTMVSGAFINGMGIQSVMWVGIVFLLLGFLSILLFIPLTRKSNIKDASKLAA</sequence>
<reference evidence="9 10" key="1">
    <citation type="submission" date="2015-08" db="EMBL/GenBank/DDBJ databases">
        <title>Draft genome sequence of cellulolytic and xylanolytic Paenibacillus sp. A59, isolated from a decaying forest soil from Patagonia, Argentina.</title>
        <authorList>
            <person name="Ghio S."/>
            <person name="Caceres A.M."/>
            <person name="Talia P."/>
            <person name="Grasso D."/>
            <person name="Campos E."/>
        </authorList>
    </citation>
    <scope>NUCLEOTIDE SEQUENCE [LARGE SCALE GENOMIC DNA]</scope>
    <source>
        <strain evidence="9 10">A59</strain>
    </source>
</reference>
<dbReference type="InterPro" id="IPR020846">
    <property type="entry name" value="MFS_dom"/>
</dbReference>
<feature type="transmembrane region" description="Helical" evidence="7">
    <location>
        <begin position="244"/>
        <end position="264"/>
    </location>
</feature>
<dbReference type="Proteomes" id="UP000037688">
    <property type="component" value="Unassembled WGS sequence"/>
</dbReference>
<evidence type="ECO:0000256" key="1">
    <source>
        <dbReference type="ARBA" id="ARBA00004651"/>
    </source>
</evidence>
<dbReference type="PATRIC" id="fig|1705561.3.peg.182"/>
<dbReference type="AlphaFoldDB" id="A0A0M9BT55"/>
<protein>
    <submittedName>
        <fullName evidence="9">Arabinose ABC transporter permease</fullName>
    </submittedName>
</protein>
<keyword evidence="5 7" id="KW-1133">Transmembrane helix</keyword>
<name>A0A0M9BT55_9BACL</name>
<evidence type="ECO:0000256" key="2">
    <source>
        <dbReference type="ARBA" id="ARBA00022448"/>
    </source>
</evidence>
<dbReference type="PANTHER" id="PTHR43124:SF3">
    <property type="entry name" value="CHLORAMPHENICOL EFFLUX PUMP RV0191"/>
    <property type="match status" value="1"/>
</dbReference>